<dbReference type="EMBL" id="OV725079">
    <property type="protein sequence ID" value="CAH1395939.1"/>
    <property type="molecule type" value="Genomic_DNA"/>
</dbReference>
<dbReference type="Proteomes" id="UP001152798">
    <property type="component" value="Chromosome 3"/>
</dbReference>
<evidence type="ECO:0000313" key="3">
    <source>
        <dbReference type="Proteomes" id="UP001152798"/>
    </source>
</evidence>
<organism evidence="2 3">
    <name type="scientific">Nezara viridula</name>
    <name type="common">Southern green stink bug</name>
    <name type="synonym">Cimex viridulus</name>
    <dbReference type="NCBI Taxonomy" id="85310"/>
    <lineage>
        <taxon>Eukaryota</taxon>
        <taxon>Metazoa</taxon>
        <taxon>Ecdysozoa</taxon>
        <taxon>Arthropoda</taxon>
        <taxon>Hexapoda</taxon>
        <taxon>Insecta</taxon>
        <taxon>Pterygota</taxon>
        <taxon>Neoptera</taxon>
        <taxon>Paraneoptera</taxon>
        <taxon>Hemiptera</taxon>
        <taxon>Heteroptera</taxon>
        <taxon>Panheteroptera</taxon>
        <taxon>Pentatomomorpha</taxon>
        <taxon>Pentatomoidea</taxon>
        <taxon>Pentatomidae</taxon>
        <taxon>Pentatominae</taxon>
        <taxon>Nezara</taxon>
    </lineage>
</organism>
<sequence>MKSCYWPGDVTKLGRRSPWGPGLPLRTPLTNPCRGVAGKSDCGSPRINARSRPKPFLPARAPTPSPSPEERNKQTVLWRPLIKGDPPVSSPVRGSAISRESLKMLKPERVLGYSDGIKDL</sequence>
<evidence type="ECO:0000256" key="1">
    <source>
        <dbReference type="SAM" id="MobiDB-lite"/>
    </source>
</evidence>
<gene>
    <name evidence="2" type="ORF">NEZAVI_LOCUS6111</name>
</gene>
<protein>
    <submittedName>
        <fullName evidence="2">Uncharacterized protein</fullName>
    </submittedName>
</protein>
<proteinExistence type="predicted"/>
<name>A0A9P0H5R8_NEZVI</name>
<accession>A0A9P0H5R8</accession>
<keyword evidence="3" id="KW-1185">Reference proteome</keyword>
<feature type="region of interest" description="Disordered" evidence="1">
    <location>
        <begin position="15"/>
        <end position="73"/>
    </location>
</feature>
<reference evidence="2" key="1">
    <citation type="submission" date="2022-01" db="EMBL/GenBank/DDBJ databases">
        <authorList>
            <person name="King R."/>
        </authorList>
    </citation>
    <scope>NUCLEOTIDE SEQUENCE</scope>
</reference>
<evidence type="ECO:0000313" key="2">
    <source>
        <dbReference type="EMBL" id="CAH1395939.1"/>
    </source>
</evidence>
<dbReference type="AlphaFoldDB" id="A0A9P0H5R8"/>